<dbReference type="AlphaFoldDB" id="E0DBW6"/>
<dbReference type="STRING" id="553207.HMPREF0299_5810"/>
<organism evidence="3 4">
    <name type="scientific">Corynebacterium matruchotii ATCC 14266</name>
    <dbReference type="NCBI Taxonomy" id="553207"/>
    <lineage>
        <taxon>Bacteria</taxon>
        <taxon>Bacillati</taxon>
        <taxon>Actinomycetota</taxon>
        <taxon>Actinomycetes</taxon>
        <taxon>Mycobacteriales</taxon>
        <taxon>Corynebacteriaceae</taxon>
        <taxon>Corynebacterium</taxon>
    </lineage>
</organism>
<comment type="caution">
    <text evidence="3">The sequence shown here is derived from an EMBL/GenBank/DDBJ whole genome shotgun (WGS) entry which is preliminary data.</text>
</comment>
<keyword evidence="1 2" id="KW-0238">DNA-binding</keyword>
<comment type="function">
    <text evidence="2">Binds to DNA and alters its conformation. May be involved in regulation of gene expression, nucleoid organization and DNA protection.</text>
</comment>
<evidence type="ECO:0000256" key="2">
    <source>
        <dbReference type="HAMAP-Rule" id="MF_00274"/>
    </source>
</evidence>
<dbReference type="PIRSF" id="PIRSF004555">
    <property type="entry name" value="UCP004555"/>
    <property type="match status" value="1"/>
</dbReference>
<reference evidence="3" key="1">
    <citation type="submission" date="2010-08" db="EMBL/GenBank/DDBJ databases">
        <authorList>
            <person name="Harkins D.M."/>
            <person name="Madupu R."/>
            <person name="Durkin A.S."/>
            <person name="Torralba M."/>
            <person name="Methe B."/>
            <person name="Sutton G.G."/>
            <person name="Nelson K.E."/>
        </authorList>
    </citation>
    <scope>NUCLEOTIDE SEQUENCE [LARGE SCALE GENOMIC DNA]</scope>
    <source>
        <strain evidence="3">ATCC 14266</strain>
    </source>
</reference>
<evidence type="ECO:0000313" key="4">
    <source>
        <dbReference type="Proteomes" id="UP000004218"/>
    </source>
</evidence>
<comment type="subcellular location">
    <subcellularLocation>
        <location evidence="2">Cytoplasm</location>
        <location evidence="2">Nucleoid</location>
    </subcellularLocation>
</comment>
<dbReference type="Gene3D" id="3.30.1310.10">
    <property type="entry name" value="Nucleoid-associated protein YbaB-like domain"/>
    <property type="match status" value="1"/>
</dbReference>
<comment type="subunit">
    <text evidence="2">Homodimer.</text>
</comment>
<comment type="similarity">
    <text evidence="2">Belongs to the YbaB/EbfC family.</text>
</comment>
<dbReference type="GO" id="GO:0003677">
    <property type="term" value="F:DNA binding"/>
    <property type="evidence" value="ECO:0007669"/>
    <property type="project" value="UniProtKB-UniRule"/>
</dbReference>
<dbReference type="PANTHER" id="PTHR33449:SF1">
    <property type="entry name" value="NUCLEOID-ASSOCIATED PROTEIN YBAB"/>
    <property type="match status" value="1"/>
</dbReference>
<protein>
    <recommendedName>
        <fullName evidence="2">Nucleoid-associated protein HMPREF0299_5810</fullName>
    </recommendedName>
</protein>
<dbReference type="PANTHER" id="PTHR33449">
    <property type="entry name" value="NUCLEOID-ASSOCIATED PROTEIN YBAB"/>
    <property type="match status" value="1"/>
</dbReference>
<dbReference type="NCBIfam" id="TIGR00103">
    <property type="entry name" value="DNA_YbaB_EbfC"/>
    <property type="match status" value="1"/>
</dbReference>
<evidence type="ECO:0000256" key="1">
    <source>
        <dbReference type="ARBA" id="ARBA00023125"/>
    </source>
</evidence>
<sequence>MSGETLEKGKMMSQPDMSDILAQAQEMQAKLQAAQEEIMSSIVIGQAGNGLVSVSMQGSGTVTSVNIDPKVIDPEDPDTLQDLLVGAYNDAHGQLAKIAQDKMGPLQGAMGGFGF</sequence>
<keyword evidence="2" id="KW-0963">Cytoplasm</keyword>
<gene>
    <name evidence="3" type="ORF">HMPREF0299_5810</name>
</gene>
<dbReference type="eggNOG" id="COG0718">
    <property type="taxonomic scope" value="Bacteria"/>
</dbReference>
<dbReference type="InterPro" id="IPR036894">
    <property type="entry name" value="YbaB-like_sf"/>
</dbReference>
<accession>E0DBW6</accession>
<dbReference type="GO" id="GO:0005829">
    <property type="term" value="C:cytosol"/>
    <property type="evidence" value="ECO:0007669"/>
    <property type="project" value="TreeGrafter"/>
</dbReference>
<dbReference type="Proteomes" id="UP000004218">
    <property type="component" value="Unassembled WGS sequence"/>
</dbReference>
<dbReference type="InterPro" id="IPR004401">
    <property type="entry name" value="YbaB/EbfC"/>
</dbReference>
<dbReference type="Pfam" id="PF02575">
    <property type="entry name" value="YbaB_DNA_bd"/>
    <property type="match status" value="1"/>
</dbReference>
<dbReference type="SUPFAM" id="SSF82607">
    <property type="entry name" value="YbaB-like"/>
    <property type="match status" value="1"/>
</dbReference>
<dbReference type="EMBL" id="ACSH02000002">
    <property type="protein sequence ID" value="EFM50210.1"/>
    <property type="molecule type" value="Genomic_DNA"/>
</dbReference>
<proteinExistence type="inferred from homology"/>
<dbReference type="GO" id="GO:0043590">
    <property type="term" value="C:bacterial nucleoid"/>
    <property type="evidence" value="ECO:0007669"/>
    <property type="project" value="UniProtKB-UniRule"/>
</dbReference>
<evidence type="ECO:0000313" key="3">
    <source>
        <dbReference type="EMBL" id="EFM50210.1"/>
    </source>
</evidence>
<keyword evidence="4" id="KW-1185">Reference proteome</keyword>
<name>E0DBW6_9CORY</name>
<dbReference type="HAMAP" id="MF_00274">
    <property type="entry name" value="DNA_YbaB_EbfC"/>
    <property type="match status" value="1"/>
</dbReference>